<evidence type="ECO:0000313" key="2">
    <source>
        <dbReference type="WBParaSite" id="Csp11.Scaffold629.g10373.t1"/>
    </source>
</evidence>
<dbReference type="SUPFAM" id="SSF53649">
    <property type="entry name" value="Alkaline phosphatase-like"/>
    <property type="match status" value="1"/>
</dbReference>
<dbReference type="GO" id="GO:0031674">
    <property type="term" value="C:I band"/>
    <property type="evidence" value="ECO:0007669"/>
    <property type="project" value="TreeGrafter"/>
</dbReference>
<reference evidence="2" key="1">
    <citation type="submission" date="2016-11" db="UniProtKB">
        <authorList>
            <consortium name="WormBaseParasite"/>
        </authorList>
    </citation>
    <scope>IDENTIFICATION</scope>
</reference>
<organism evidence="1 2">
    <name type="scientific">Caenorhabditis tropicalis</name>
    <dbReference type="NCBI Taxonomy" id="1561998"/>
    <lineage>
        <taxon>Eukaryota</taxon>
        <taxon>Metazoa</taxon>
        <taxon>Ecdysozoa</taxon>
        <taxon>Nematoda</taxon>
        <taxon>Chromadorea</taxon>
        <taxon>Rhabditida</taxon>
        <taxon>Rhabditina</taxon>
        <taxon>Rhabditomorpha</taxon>
        <taxon>Rhabditoidea</taxon>
        <taxon>Rhabditidae</taxon>
        <taxon>Peloderinae</taxon>
        <taxon>Caenorhabditis</taxon>
    </lineage>
</organism>
<dbReference type="GO" id="GO:0055120">
    <property type="term" value="C:striated muscle dense body"/>
    <property type="evidence" value="ECO:0007669"/>
    <property type="project" value="TreeGrafter"/>
</dbReference>
<dbReference type="Proteomes" id="UP000095282">
    <property type="component" value="Unplaced"/>
</dbReference>
<dbReference type="eggNOG" id="KOG2645">
    <property type="taxonomic scope" value="Eukaryota"/>
</dbReference>
<name>A0A1I7TP45_9PELO</name>
<evidence type="ECO:0000313" key="1">
    <source>
        <dbReference type="Proteomes" id="UP000095282"/>
    </source>
</evidence>
<dbReference type="GO" id="GO:0016529">
    <property type="term" value="C:sarcoplasmic reticulum"/>
    <property type="evidence" value="ECO:0007669"/>
    <property type="project" value="TreeGrafter"/>
</dbReference>
<dbReference type="AlphaFoldDB" id="A0A1I7TP45"/>
<dbReference type="InterPro" id="IPR002591">
    <property type="entry name" value="Phosphodiest/P_Trfase"/>
</dbReference>
<dbReference type="Gene3D" id="3.40.720.10">
    <property type="entry name" value="Alkaline Phosphatase, subunit A"/>
    <property type="match status" value="1"/>
</dbReference>
<dbReference type="PANTHER" id="PTHR10151:SF114">
    <property type="entry name" value="ECTONUCLEOTIDE PYROPHOSPHATASE_PHOSPHODIESTERASE C27A7.3"/>
    <property type="match status" value="1"/>
</dbReference>
<dbReference type="STRING" id="1561998.A0A1I7TP45"/>
<dbReference type="CDD" id="cd16018">
    <property type="entry name" value="Enpp"/>
    <property type="match status" value="1"/>
</dbReference>
<proteinExistence type="predicted"/>
<dbReference type="PANTHER" id="PTHR10151">
    <property type="entry name" value="ECTONUCLEOTIDE PYROPHOSPHATASE/PHOSPHODIESTERASE"/>
    <property type="match status" value="1"/>
</dbReference>
<sequence>MRASEAGKFYEGEPIWSVYKRLTGRPAHCLFWVGCYFNNTGYMPDVAPDYNQDMELEERIKTLISWLKLPEKERPGLITAYLHQPDAAGHRQENITEALELVDKYLDDLIGALYDEGILECINLVIVSDHGMQVLDKKINVDEYVNLNGLVLSEGVIARLHLNGTGVKVNTVKDIPLRKHYSKSNRVGDIVIEGKPGTYFIKNGKGGGDHGYDYYNENMHTVMFARGPSFKQNVSVPPFQNVQYMNLWLSLLGLEGAVENNGTIGFFDSILRNVPMRENNWNIMEECINYGSVDVLQCQKMPSEEYKKLSNHLETCSSSKNLPIYSTNHCFQSYCENSIIVNKKGNGLCCSINFEMDERRWIVWFVENVDSPCINSFRILMKFFWTTRRQSKTSKG</sequence>
<keyword evidence="1" id="KW-1185">Reference proteome</keyword>
<accession>A0A1I7TP45</accession>
<protein>
    <submittedName>
        <fullName evidence="2">Type I phosphodiesterase / nucleotide pyrophosphatase family protein</fullName>
    </submittedName>
</protein>
<dbReference type="Pfam" id="PF01663">
    <property type="entry name" value="Phosphodiest"/>
    <property type="match status" value="1"/>
</dbReference>
<dbReference type="InterPro" id="IPR017850">
    <property type="entry name" value="Alkaline_phosphatase_core_sf"/>
</dbReference>
<dbReference type="WBParaSite" id="Csp11.Scaffold629.g10373.t1">
    <property type="protein sequence ID" value="Csp11.Scaffold629.g10373.t1"/>
    <property type="gene ID" value="Csp11.Scaffold629.g10373"/>
</dbReference>